<sequence length="175" mass="20389">MKRIVVLLAFILIAATSAFAQKFAYIDTEYILSNIPEYKTAQTDLDNLSKQWQEQVERKYSEIDKMYKDYQAEEILLTEEMKTKRREDIIKAEQAAKDFQKSKFGVDGELFKKRQELIKPIQDEIYKAVKEISSIGQYAIIFDKSSALTLIYTNPKYDKSDDVIKRLGYSPSQSK</sequence>
<dbReference type="EMBL" id="WWNE01000004">
    <property type="protein sequence ID" value="NBG65137.1"/>
    <property type="molecule type" value="Genomic_DNA"/>
</dbReference>
<protein>
    <submittedName>
        <fullName evidence="4">OmpH family outer membrane protein</fullName>
    </submittedName>
</protein>
<evidence type="ECO:0000313" key="4">
    <source>
        <dbReference type="EMBL" id="NBG65137.1"/>
    </source>
</evidence>
<dbReference type="InterPro" id="IPR024930">
    <property type="entry name" value="Skp_dom_sf"/>
</dbReference>
<dbReference type="Gene3D" id="3.30.910.20">
    <property type="entry name" value="Skp domain"/>
    <property type="match status" value="1"/>
</dbReference>
<reference evidence="4 5" key="1">
    <citation type="submission" date="2019-12" db="EMBL/GenBank/DDBJ databases">
        <authorList>
            <person name="Zhao J."/>
        </authorList>
    </citation>
    <scope>NUCLEOTIDE SEQUENCE [LARGE SCALE GENOMIC DNA]</scope>
    <source>
        <strain evidence="4 5">S-15</strain>
    </source>
</reference>
<dbReference type="Pfam" id="PF03938">
    <property type="entry name" value="OmpH"/>
    <property type="match status" value="1"/>
</dbReference>
<dbReference type="AlphaFoldDB" id="A0A6N9NIW8"/>
<keyword evidence="5" id="KW-1185">Reference proteome</keyword>
<dbReference type="SMART" id="SM00935">
    <property type="entry name" value="OmpH"/>
    <property type="match status" value="1"/>
</dbReference>
<organism evidence="4 5">
    <name type="scientific">Acidiluteibacter ferrifornacis</name>
    <dbReference type="NCBI Taxonomy" id="2692424"/>
    <lineage>
        <taxon>Bacteria</taxon>
        <taxon>Pseudomonadati</taxon>
        <taxon>Bacteroidota</taxon>
        <taxon>Flavobacteriia</taxon>
        <taxon>Flavobacteriales</taxon>
        <taxon>Cryomorphaceae</taxon>
        <taxon>Acidiluteibacter</taxon>
    </lineage>
</organism>
<dbReference type="GO" id="GO:0051082">
    <property type="term" value="F:unfolded protein binding"/>
    <property type="evidence" value="ECO:0007669"/>
    <property type="project" value="InterPro"/>
</dbReference>
<dbReference type="PANTHER" id="PTHR35089:SF1">
    <property type="entry name" value="CHAPERONE PROTEIN SKP"/>
    <property type="match status" value="1"/>
</dbReference>
<dbReference type="GO" id="GO:0050821">
    <property type="term" value="P:protein stabilization"/>
    <property type="evidence" value="ECO:0007669"/>
    <property type="project" value="TreeGrafter"/>
</dbReference>
<gene>
    <name evidence="4" type="ORF">GQN54_03355</name>
</gene>
<comment type="similarity">
    <text evidence="1">Belongs to the Skp family.</text>
</comment>
<comment type="caution">
    <text evidence="4">The sequence shown here is derived from an EMBL/GenBank/DDBJ whole genome shotgun (WGS) entry which is preliminary data.</text>
</comment>
<keyword evidence="2 3" id="KW-0732">Signal</keyword>
<dbReference type="InterPro" id="IPR005632">
    <property type="entry name" value="Chaperone_Skp"/>
</dbReference>
<dbReference type="RefSeq" id="WP_160631990.1">
    <property type="nucleotide sequence ID" value="NZ_WWNE01000004.1"/>
</dbReference>
<name>A0A6N9NIW8_9FLAO</name>
<dbReference type="GO" id="GO:0005829">
    <property type="term" value="C:cytosol"/>
    <property type="evidence" value="ECO:0007669"/>
    <property type="project" value="TreeGrafter"/>
</dbReference>
<evidence type="ECO:0000256" key="1">
    <source>
        <dbReference type="ARBA" id="ARBA00009091"/>
    </source>
</evidence>
<dbReference type="SUPFAM" id="SSF111384">
    <property type="entry name" value="OmpH-like"/>
    <property type="match status" value="1"/>
</dbReference>
<evidence type="ECO:0000313" key="5">
    <source>
        <dbReference type="Proteomes" id="UP000470771"/>
    </source>
</evidence>
<proteinExistence type="inferred from homology"/>
<accession>A0A6N9NIW8</accession>
<evidence type="ECO:0000256" key="2">
    <source>
        <dbReference type="ARBA" id="ARBA00022729"/>
    </source>
</evidence>
<dbReference type="Proteomes" id="UP000470771">
    <property type="component" value="Unassembled WGS sequence"/>
</dbReference>
<evidence type="ECO:0000256" key="3">
    <source>
        <dbReference type="SAM" id="SignalP"/>
    </source>
</evidence>
<dbReference type="PANTHER" id="PTHR35089">
    <property type="entry name" value="CHAPERONE PROTEIN SKP"/>
    <property type="match status" value="1"/>
</dbReference>
<feature type="signal peptide" evidence="3">
    <location>
        <begin position="1"/>
        <end position="20"/>
    </location>
</feature>
<feature type="chain" id="PRO_5026831306" evidence="3">
    <location>
        <begin position="21"/>
        <end position="175"/>
    </location>
</feature>